<feature type="compositionally biased region" description="Acidic residues" evidence="1">
    <location>
        <begin position="40"/>
        <end position="55"/>
    </location>
</feature>
<proteinExistence type="predicted"/>
<dbReference type="STRING" id="1789683.A0A1X7QXG2"/>
<dbReference type="InterPro" id="IPR013268">
    <property type="entry name" value="UTP16"/>
</dbReference>
<reference evidence="2 3" key="1">
    <citation type="submission" date="2017-04" db="EMBL/GenBank/DDBJ databases">
        <authorList>
            <person name="Afonso C.L."/>
            <person name="Miller P.J."/>
            <person name="Scott M.A."/>
            <person name="Spackman E."/>
            <person name="Goraichik I."/>
            <person name="Dimitrov K.M."/>
            <person name="Suarez D.L."/>
            <person name="Swayne D.E."/>
        </authorList>
    </citation>
    <scope>NUCLEOTIDE SEQUENCE [LARGE SCALE GENOMIC DNA]</scope>
</reference>
<feature type="region of interest" description="Disordered" evidence="1">
    <location>
        <begin position="1"/>
        <end position="106"/>
    </location>
</feature>
<evidence type="ECO:0000256" key="1">
    <source>
        <dbReference type="SAM" id="MobiDB-lite"/>
    </source>
</evidence>
<dbReference type="Pfam" id="PF08297">
    <property type="entry name" value="U3_snoRNA_assoc"/>
    <property type="match status" value="1"/>
</dbReference>
<dbReference type="EMBL" id="FXLY01000002">
    <property type="protein sequence ID" value="SMN17899.1"/>
    <property type="molecule type" value="Genomic_DNA"/>
</dbReference>
<evidence type="ECO:0000313" key="3">
    <source>
        <dbReference type="Proteomes" id="UP000196158"/>
    </source>
</evidence>
<feature type="compositionally biased region" description="Basic and acidic residues" evidence="1">
    <location>
        <begin position="56"/>
        <end position="83"/>
    </location>
</feature>
<sequence>MSSNHVKFDDQEDAVAPSQGQGITINEGGFKTNNKRTLNLDDDESESDDEAPEEEGAAKTKEDIEKKLKVSEDAKKLEQQQLKEKRRKQNALFQEQQSAKKQKVVASEEIIEPLEELPTELLQEVEQREAAKPTHINFDQDSDLINNDSDDSDVERTIRSDALKKKKNQLKTLRKKTINKGPVSVTLLTSVSQSRAMAPKKEVQITSTKDKWLRRKTLNRR</sequence>
<accession>A0A1X7QXG2</accession>
<dbReference type="OrthoDB" id="4096107at2759"/>
<feature type="region of interest" description="Disordered" evidence="1">
    <location>
        <begin position="132"/>
        <end position="152"/>
    </location>
</feature>
<gene>
    <name evidence="2" type="ORF">KASA_0Q02739G</name>
</gene>
<dbReference type="Proteomes" id="UP000196158">
    <property type="component" value="Unassembled WGS sequence"/>
</dbReference>
<dbReference type="GO" id="GO:0006364">
    <property type="term" value="P:rRNA processing"/>
    <property type="evidence" value="ECO:0007669"/>
    <property type="project" value="InterPro"/>
</dbReference>
<organism evidence="2 3">
    <name type="scientific">Maudiozyma saulgeensis</name>
    <dbReference type="NCBI Taxonomy" id="1789683"/>
    <lineage>
        <taxon>Eukaryota</taxon>
        <taxon>Fungi</taxon>
        <taxon>Dikarya</taxon>
        <taxon>Ascomycota</taxon>
        <taxon>Saccharomycotina</taxon>
        <taxon>Saccharomycetes</taxon>
        <taxon>Saccharomycetales</taxon>
        <taxon>Saccharomycetaceae</taxon>
        <taxon>Maudiozyma</taxon>
    </lineage>
</organism>
<protein>
    <submittedName>
        <fullName evidence="2">Similar to Saccharomyces cerevisiae YOR078W BUD21 Component of small ribosomal subunit (SSU) processosome that contains U3 snoRNA</fullName>
    </submittedName>
</protein>
<dbReference type="AlphaFoldDB" id="A0A1X7QXG2"/>
<evidence type="ECO:0000313" key="2">
    <source>
        <dbReference type="EMBL" id="SMN17899.1"/>
    </source>
</evidence>
<keyword evidence="3" id="KW-1185">Reference proteome</keyword>
<name>A0A1X7QXG2_9SACH</name>
<dbReference type="GO" id="GO:0030515">
    <property type="term" value="F:snoRNA binding"/>
    <property type="evidence" value="ECO:0007669"/>
    <property type="project" value="InterPro"/>
</dbReference>